<dbReference type="InterPro" id="IPR011006">
    <property type="entry name" value="CheY-like_superfamily"/>
</dbReference>
<evidence type="ECO:0000259" key="2">
    <source>
        <dbReference type="PROSITE" id="PS50110"/>
    </source>
</evidence>
<evidence type="ECO:0000313" key="3">
    <source>
        <dbReference type="EMBL" id="QDL11753.1"/>
    </source>
</evidence>
<sequence>MGEKSKTILLVEDNPDVGFLIQSLFHAANLPVSFQVIKNGQEAVDYLSGKEPYLNRENYPLPVIILTNINMPYMSGFELLAWVKQHPELKNLPVVVMSTYDDPKHLIQAASLGAYSYFIQTSSFDGLVDIAAKFVS</sequence>
<keyword evidence="4" id="KW-1185">Reference proteome</keyword>
<dbReference type="Proteomes" id="UP000503129">
    <property type="component" value="Chromosome"/>
</dbReference>
<dbReference type="Pfam" id="PF00072">
    <property type="entry name" value="Response_reg"/>
    <property type="match status" value="1"/>
</dbReference>
<dbReference type="EMBL" id="CP030118">
    <property type="protein sequence ID" value="QDL11753.1"/>
    <property type="molecule type" value="Genomic_DNA"/>
</dbReference>
<dbReference type="GO" id="GO:0000160">
    <property type="term" value="P:phosphorelay signal transduction system"/>
    <property type="evidence" value="ECO:0007669"/>
    <property type="project" value="InterPro"/>
</dbReference>
<comment type="caution">
    <text evidence="1">Lacks conserved residue(s) required for the propagation of feature annotation.</text>
</comment>
<dbReference type="InterPro" id="IPR001789">
    <property type="entry name" value="Sig_transdc_resp-reg_receiver"/>
</dbReference>
<evidence type="ECO:0000313" key="4">
    <source>
        <dbReference type="Proteomes" id="UP000503129"/>
    </source>
</evidence>
<dbReference type="SMART" id="SM00448">
    <property type="entry name" value="REC"/>
    <property type="match status" value="1"/>
</dbReference>
<evidence type="ECO:0000256" key="1">
    <source>
        <dbReference type="PROSITE-ProRule" id="PRU00169"/>
    </source>
</evidence>
<dbReference type="InterPro" id="IPR052893">
    <property type="entry name" value="TCS_response_regulator"/>
</dbReference>
<dbReference type="RefSeq" id="WP_171977936.1">
    <property type="nucleotide sequence ID" value="NZ_CP030118.1"/>
</dbReference>
<dbReference type="Gene3D" id="3.40.50.2300">
    <property type="match status" value="1"/>
</dbReference>
<proteinExistence type="predicted"/>
<name>A0A856MK71_9CYAN</name>
<reference evidence="3 4" key="1">
    <citation type="submission" date="2018-06" db="EMBL/GenBank/DDBJ databases">
        <title>Comparative genomics of Brasilonema spp. strains.</title>
        <authorList>
            <person name="Alvarenga D.O."/>
            <person name="Fiore M.F."/>
            <person name="Varani A.M."/>
        </authorList>
    </citation>
    <scope>NUCLEOTIDE SEQUENCE [LARGE SCALE GENOMIC DNA]</scope>
    <source>
        <strain evidence="3 4">CENA114</strain>
    </source>
</reference>
<protein>
    <submittedName>
        <fullName evidence="3">Response regulator</fullName>
    </submittedName>
</protein>
<feature type="domain" description="Response regulatory" evidence="2">
    <location>
        <begin position="7"/>
        <end position="135"/>
    </location>
</feature>
<dbReference type="AlphaFoldDB" id="A0A856MK71"/>
<accession>A0A856MK71</accession>
<dbReference type="CDD" id="cd17557">
    <property type="entry name" value="REC_Rcp-like"/>
    <property type="match status" value="1"/>
</dbReference>
<organism evidence="3 4">
    <name type="scientific">Brasilonema sennae CENA114</name>
    <dbReference type="NCBI Taxonomy" id="415709"/>
    <lineage>
        <taxon>Bacteria</taxon>
        <taxon>Bacillati</taxon>
        <taxon>Cyanobacteriota</taxon>
        <taxon>Cyanophyceae</taxon>
        <taxon>Nostocales</taxon>
        <taxon>Scytonemataceae</taxon>
        <taxon>Brasilonema</taxon>
        <taxon>Bromeliae group (in: Brasilonema)</taxon>
    </lineage>
</organism>
<dbReference type="PANTHER" id="PTHR44520:SF1">
    <property type="entry name" value="TWO-COMPONENT SYSTEM REGULATORY PROTEIN"/>
    <property type="match status" value="1"/>
</dbReference>
<dbReference type="PANTHER" id="PTHR44520">
    <property type="entry name" value="RESPONSE REGULATOR RCP1-RELATED"/>
    <property type="match status" value="1"/>
</dbReference>
<dbReference type="PROSITE" id="PS50110">
    <property type="entry name" value="RESPONSE_REGULATORY"/>
    <property type="match status" value="1"/>
</dbReference>
<gene>
    <name evidence="3" type="ORF">DP114_31115</name>
</gene>
<dbReference type="KEGG" id="bsen:DP114_31115"/>
<dbReference type="SUPFAM" id="SSF52172">
    <property type="entry name" value="CheY-like"/>
    <property type="match status" value="1"/>
</dbReference>